<accession>A0A645FFP7</accession>
<reference evidence="1" key="1">
    <citation type="submission" date="2019-08" db="EMBL/GenBank/DDBJ databases">
        <authorList>
            <person name="Kucharzyk K."/>
            <person name="Murdoch R.W."/>
            <person name="Higgins S."/>
            <person name="Loffler F."/>
        </authorList>
    </citation>
    <scope>NUCLEOTIDE SEQUENCE</scope>
</reference>
<sequence length="74" mass="8726">MVSNQQTVRQRRVGERQRGCTRYSARHVGYAVVHNAVHRKHRIVMISRTRRFTAAALVNGYVNDYRALFHIFEI</sequence>
<protein>
    <submittedName>
        <fullName evidence="1">Uncharacterized protein</fullName>
    </submittedName>
</protein>
<gene>
    <name evidence="1" type="ORF">SDC9_159744</name>
</gene>
<proteinExistence type="predicted"/>
<dbReference type="AlphaFoldDB" id="A0A645FFP7"/>
<dbReference type="EMBL" id="VSSQ01058769">
    <property type="protein sequence ID" value="MPN12426.1"/>
    <property type="molecule type" value="Genomic_DNA"/>
</dbReference>
<name>A0A645FFP7_9ZZZZ</name>
<evidence type="ECO:0000313" key="1">
    <source>
        <dbReference type="EMBL" id="MPN12426.1"/>
    </source>
</evidence>
<comment type="caution">
    <text evidence="1">The sequence shown here is derived from an EMBL/GenBank/DDBJ whole genome shotgun (WGS) entry which is preliminary data.</text>
</comment>
<organism evidence="1">
    <name type="scientific">bioreactor metagenome</name>
    <dbReference type="NCBI Taxonomy" id="1076179"/>
    <lineage>
        <taxon>unclassified sequences</taxon>
        <taxon>metagenomes</taxon>
        <taxon>ecological metagenomes</taxon>
    </lineage>
</organism>